<keyword evidence="11 15" id="KW-1133">Transmembrane helix</keyword>
<keyword evidence="14" id="KW-0175">Coiled coil</keyword>
<dbReference type="PANTHER" id="PTHR43065">
    <property type="entry name" value="SENSOR HISTIDINE KINASE"/>
    <property type="match status" value="1"/>
</dbReference>
<dbReference type="Pfam" id="PF02743">
    <property type="entry name" value="dCache_1"/>
    <property type="match status" value="1"/>
</dbReference>
<evidence type="ECO:0000256" key="3">
    <source>
        <dbReference type="ARBA" id="ARBA00012438"/>
    </source>
</evidence>
<protein>
    <recommendedName>
        <fullName evidence="3">histidine kinase</fullName>
        <ecNumber evidence="3">2.7.13.3</ecNumber>
    </recommendedName>
</protein>
<evidence type="ECO:0000313" key="18">
    <source>
        <dbReference type="Proteomes" id="UP001500795"/>
    </source>
</evidence>
<dbReference type="CDD" id="cd00082">
    <property type="entry name" value="HisKA"/>
    <property type="match status" value="1"/>
</dbReference>
<gene>
    <name evidence="17" type="ORF">GCM10022394_29870</name>
</gene>
<dbReference type="EMBL" id="BAABCX010000005">
    <property type="protein sequence ID" value="GAA3547773.1"/>
    <property type="molecule type" value="Genomic_DNA"/>
</dbReference>
<comment type="subcellular location">
    <subcellularLocation>
        <location evidence="2">Cell membrane</location>
        <topology evidence="2">Multi-pass membrane protein</topology>
    </subcellularLocation>
</comment>
<feature type="transmembrane region" description="Helical" evidence="15">
    <location>
        <begin position="20"/>
        <end position="38"/>
    </location>
</feature>
<name>A0ABP6WA78_9GAMM</name>
<evidence type="ECO:0000256" key="13">
    <source>
        <dbReference type="ARBA" id="ARBA00023136"/>
    </source>
</evidence>
<evidence type="ECO:0000259" key="16">
    <source>
        <dbReference type="PROSITE" id="PS50109"/>
    </source>
</evidence>
<accession>A0ABP6WA78</accession>
<dbReference type="Gene3D" id="1.10.287.130">
    <property type="match status" value="1"/>
</dbReference>
<dbReference type="RefSeq" id="WP_344959505.1">
    <property type="nucleotide sequence ID" value="NZ_BAABCX010000005.1"/>
</dbReference>
<evidence type="ECO:0000256" key="1">
    <source>
        <dbReference type="ARBA" id="ARBA00000085"/>
    </source>
</evidence>
<dbReference type="EC" id="2.7.13.3" evidence="3"/>
<dbReference type="SMART" id="SM00388">
    <property type="entry name" value="HisKA"/>
    <property type="match status" value="1"/>
</dbReference>
<dbReference type="InterPro" id="IPR033479">
    <property type="entry name" value="dCache_1"/>
</dbReference>
<evidence type="ECO:0000256" key="15">
    <source>
        <dbReference type="SAM" id="Phobius"/>
    </source>
</evidence>
<dbReference type="InterPro" id="IPR017055">
    <property type="entry name" value="Sig_transdc_His_kinase_DctB"/>
</dbReference>
<reference evidence="18" key="1">
    <citation type="journal article" date="2019" name="Int. J. Syst. Evol. Microbiol.">
        <title>The Global Catalogue of Microorganisms (GCM) 10K type strain sequencing project: providing services to taxonomists for standard genome sequencing and annotation.</title>
        <authorList>
            <consortium name="The Broad Institute Genomics Platform"/>
            <consortium name="The Broad Institute Genome Sequencing Center for Infectious Disease"/>
            <person name="Wu L."/>
            <person name="Ma J."/>
        </authorList>
    </citation>
    <scope>NUCLEOTIDE SEQUENCE [LARGE SCALE GENOMIC DNA]</scope>
    <source>
        <strain evidence="18">JCM 17110</strain>
    </source>
</reference>
<dbReference type="InterPro" id="IPR004358">
    <property type="entry name" value="Sig_transdc_His_kin-like_C"/>
</dbReference>
<evidence type="ECO:0000256" key="14">
    <source>
        <dbReference type="SAM" id="Coils"/>
    </source>
</evidence>
<evidence type="ECO:0000256" key="8">
    <source>
        <dbReference type="ARBA" id="ARBA00022741"/>
    </source>
</evidence>
<dbReference type="Gene3D" id="3.30.450.20">
    <property type="entry name" value="PAS domain"/>
    <property type="match status" value="3"/>
</dbReference>
<evidence type="ECO:0000256" key="5">
    <source>
        <dbReference type="ARBA" id="ARBA00022553"/>
    </source>
</evidence>
<evidence type="ECO:0000256" key="6">
    <source>
        <dbReference type="ARBA" id="ARBA00022679"/>
    </source>
</evidence>
<dbReference type="InterPro" id="IPR005467">
    <property type="entry name" value="His_kinase_dom"/>
</dbReference>
<keyword evidence="13 15" id="KW-0472">Membrane</keyword>
<dbReference type="Proteomes" id="UP001500795">
    <property type="component" value="Unassembled WGS sequence"/>
</dbReference>
<evidence type="ECO:0000256" key="7">
    <source>
        <dbReference type="ARBA" id="ARBA00022692"/>
    </source>
</evidence>
<dbReference type="PANTHER" id="PTHR43065:SF46">
    <property type="entry name" value="C4-DICARBOXYLATE TRANSPORT SENSOR PROTEIN DCTB"/>
    <property type="match status" value="1"/>
</dbReference>
<keyword evidence="5" id="KW-0597">Phosphoprotein</keyword>
<evidence type="ECO:0000256" key="9">
    <source>
        <dbReference type="ARBA" id="ARBA00022777"/>
    </source>
</evidence>
<dbReference type="InterPro" id="IPR003594">
    <property type="entry name" value="HATPase_dom"/>
</dbReference>
<evidence type="ECO:0000313" key="17">
    <source>
        <dbReference type="EMBL" id="GAA3547773.1"/>
    </source>
</evidence>
<dbReference type="InterPro" id="IPR029151">
    <property type="entry name" value="Sensor-like_sf"/>
</dbReference>
<feature type="transmembrane region" description="Helical" evidence="15">
    <location>
        <begin position="337"/>
        <end position="358"/>
    </location>
</feature>
<dbReference type="GO" id="GO:0005524">
    <property type="term" value="F:ATP binding"/>
    <property type="evidence" value="ECO:0007669"/>
    <property type="project" value="UniProtKB-KW"/>
</dbReference>
<feature type="coiled-coil region" evidence="14">
    <location>
        <begin position="361"/>
        <end position="414"/>
    </location>
</feature>
<sequence length="646" mass="71529">MIHSTPDTRPAGSSGHRITLLLLLLGMALLAYGLFSWARLQAMEQTRARADANLSRYMLNLQHQLDRYKDLPRLLASQEQLTQLLQSPDDPALLKRANRYLSWANDTMGATDSYLIDATGVTRATSNWNQAHSFIGNDYSFRPYFQQAIAGAAGRYFALGNTSGVRGYFFSYPVRLADRIIGVAVIKIDLEDIEAGWSDPLLDILVMDEDGVIFISTRAHWRFRTLARLSPARPNGRHYGNHVLAPPAVSRPASPHLTPEYIRQIIASRRYGDAPLLPLDIIHHQATPAGDTLLTLSDPDVTGNGRQGQYLLLSRPMPEAGMRVAVLASLRPLQTRIWQTLAIGLTLYLALAALILFLQARRRLKQRFDAQLQKAHEALEQRVIERTGELTHSNRRLQQEISQHRQTQKELLQAAKLAVLGQLSAGINHELNQPLTAIRHYADNGRKLLARDKTDAVDANLGEIAGLAERMANILRPLKEFARHSGEANAVVNLQQARQGVMAILVGQLEKQQARINWPAGLEEYCVRADIGRLEQVLVNLLSNGLQAMVELPAPEIDIGLGSTADRVTLSLRDHGPGLSPDALEHIFEPFYTTKATGLGLGLSISQRIVDSLEGELTAGNHPRGGAVFTLTLNRGQPDRQPEITQ</sequence>
<dbReference type="SUPFAM" id="SSF55874">
    <property type="entry name" value="ATPase domain of HSP90 chaperone/DNA topoisomerase II/histidine kinase"/>
    <property type="match status" value="1"/>
</dbReference>
<dbReference type="Gene3D" id="3.30.565.10">
    <property type="entry name" value="Histidine kinase-like ATPase, C-terminal domain"/>
    <property type="match status" value="1"/>
</dbReference>
<dbReference type="InterPro" id="IPR036097">
    <property type="entry name" value="HisK_dim/P_sf"/>
</dbReference>
<evidence type="ECO:0000256" key="2">
    <source>
        <dbReference type="ARBA" id="ARBA00004651"/>
    </source>
</evidence>
<keyword evidence="6" id="KW-0808">Transferase</keyword>
<proteinExistence type="predicted"/>
<evidence type="ECO:0000256" key="4">
    <source>
        <dbReference type="ARBA" id="ARBA00022475"/>
    </source>
</evidence>
<comment type="catalytic activity">
    <reaction evidence="1">
        <text>ATP + protein L-histidine = ADP + protein N-phospho-L-histidine.</text>
        <dbReference type="EC" id="2.7.13.3"/>
    </reaction>
</comment>
<keyword evidence="12" id="KW-0902">Two-component regulatory system</keyword>
<dbReference type="PIRSF" id="PIRSF036431">
    <property type="entry name" value="STHK_DctB"/>
    <property type="match status" value="1"/>
</dbReference>
<dbReference type="Pfam" id="PF02518">
    <property type="entry name" value="HATPase_c"/>
    <property type="match status" value="1"/>
</dbReference>
<keyword evidence="18" id="KW-1185">Reference proteome</keyword>
<dbReference type="SUPFAM" id="SSF103190">
    <property type="entry name" value="Sensory domain-like"/>
    <property type="match status" value="1"/>
</dbReference>
<dbReference type="CDD" id="cd12914">
    <property type="entry name" value="PDC1_DGC_like"/>
    <property type="match status" value="1"/>
</dbReference>
<dbReference type="SMART" id="SM00387">
    <property type="entry name" value="HATPase_c"/>
    <property type="match status" value="1"/>
</dbReference>
<dbReference type="PROSITE" id="PS50109">
    <property type="entry name" value="HIS_KIN"/>
    <property type="match status" value="1"/>
</dbReference>
<dbReference type="PRINTS" id="PR00344">
    <property type="entry name" value="BCTRLSENSOR"/>
</dbReference>
<keyword evidence="10 17" id="KW-0067">ATP-binding</keyword>
<dbReference type="SUPFAM" id="SSF47384">
    <property type="entry name" value="Homodimeric domain of signal transducing histidine kinase"/>
    <property type="match status" value="1"/>
</dbReference>
<dbReference type="InterPro" id="IPR003661">
    <property type="entry name" value="HisK_dim/P_dom"/>
</dbReference>
<evidence type="ECO:0000256" key="11">
    <source>
        <dbReference type="ARBA" id="ARBA00022989"/>
    </source>
</evidence>
<keyword evidence="8" id="KW-0547">Nucleotide-binding</keyword>
<evidence type="ECO:0000256" key="12">
    <source>
        <dbReference type="ARBA" id="ARBA00023012"/>
    </source>
</evidence>
<keyword evidence="9" id="KW-0418">Kinase</keyword>
<keyword evidence="4" id="KW-1003">Cell membrane</keyword>
<dbReference type="Pfam" id="PF00512">
    <property type="entry name" value="HisKA"/>
    <property type="match status" value="1"/>
</dbReference>
<comment type="caution">
    <text evidence="17">The sequence shown here is derived from an EMBL/GenBank/DDBJ whole genome shotgun (WGS) entry which is preliminary data.</text>
</comment>
<evidence type="ECO:0000256" key="10">
    <source>
        <dbReference type="ARBA" id="ARBA00022840"/>
    </source>
</evidence>
<feature type="domain" description="Histidine kinase" evidence="16">
    <location>
        <begin position="426"/>
        <end position="637"/>
    </location>
</feature>
<organism evidence="17 18">
    <name type="scientific">Zobellella aerophila</name>
    <dbReference type="NCBI Taxonomy" id="870480"/>
    <lineage>
        <taxon>Bacteria</taxon>
        <taxon>Pseudomonadati</taxon>
        <taxon>Pseudomonadota</taxon>
        <taxon>Gammaproteobacteria</taxon>
        <taxon>Aeromonadales</taxon>
        <taxon>Aeromonadaceae</taxon>
        <taxon>Zobellella</taxon>
    </lineage>
</organism>
<keyword evidence="7 15" id="KW-0812">Transmembrane</keyword>
<dbReference type="InterPro" id="IPR036890">
    <property type="entry name" value="HATPase_C_sf"/>
</dbReference>